<proteinExistence type="predicted"/>
<feature type="region of interest" description="Disordered" evidence="1">
    <location>
        <begin position="77"/>
        <end position="102"/>
    </location>
</feature>
<dbReference type="EMBL" id="MHUZ01000005">
    <property type="protein sequence ID" value="OHA86271.1"/>
    <property type="molecule type" value="Genomic_DNA"/>
</dbReference>
<dbReference type="Proteomes" id="UP000178168">
    <property type="component" value="Unassembled WGS sequence"/>
</dbReference>
<dbReference type="AlphaFoldDB" id="A0A1G2SPG2"/>
<evidence type="ECO:0000256" key="1">
    <source>
        <dbReference type="SAM" id="MobiDB-lite"/>
    </source>
</evidence>
<comment type="caution">
    <text evidence="2">The sequence shown here is derived from an EMBL/GenBank/DDBJ whole genome shotgun (WGS) entry which is preliminary data.</text>
</comment>
<sequence>MDSLIYHGGHIIHAFNYYFSNFVPGAEPKNIKRPCGRFFVFGLRGIQATLLTNIKSMCENIFGHTVQLHTNMRRCTMSQDSHNKGQTDAANGDYNPPHSHTEEFFAFGDHLKDVHQDNQDYRDGHQNHNEQTGKK</sequence>
<gene>
    <name evidence="2" type="ORF">A2591_01770</name>
</gene>
<protein>
    <submittedName>
        <fullName evidence="2">Uncharacterized protein</fullName>
    </submittedName>
</protein>
<feature type="region of interest" description="Disordered" evidence="1">
    <location>
        <begin position="116"/>
        <end position="135"/>
    </location>
</feature>
<evidence type="ECO:0000313" key="3">
    <source>
        <dbReference type="Proteomes" id="UP000178168"/>
    </source>
</evidence>
<name>A0A1G2SPG2_9BACT</name>
<organism evidence="2 3">
    <name type="scientific">Candidatus Yonathbacteria bacterium RIFOXYD1_FULL_52_36</name>
    <dbReference type="NCBI Taxonomy" id="1802730"/>
    <lineage>
        <taxon>Bacteria</taxon>
        <taxon>Candidatus Yonathiibacteriota</taxon>
    </lineage>
</organism>
<evidence type="ECO:0000313" key="2">
    <source>
        <dbReference type="EMBL" id="OHA86271.1"/>
    </source>
</evidence>
<feature type="compositionally biased region" description="Polar residues" evidence="1">
    <location>
        <begin position="77"/>
        <end position="89"/>
    </location>
</feature>
<accession>A0A1G2SPG2</accession>
<reference evidence="2 3" key="1">
    <citation type="journal article" date="2016" name="Nat. Commun.">
        <title>Thousands of microbial genomes shed light on interconnected biogeochemical processes in an aquifer system.</title>
        <authorList>
            <person name="Anantharaman K."/>
            <person name="Brown C.T."/>
            <person name="Hug L.A."/>
            <person name="Sharon I."/>
            <person name="Castelle C.J."/>
            <person name="Probst A.J."/>
            <person name="Thomas B.C."/>
            <person name="Singh A."/>
            <person name="Wilkins M.J."/>
            <person name="Karaoz U."/>
            <person name="Brodie E.L."/>
            <person name="Williams K.H."/>
            <person name="Hubbard S.S."/>
            <person name="Banfield J.F."/>
        </authorList>
    </citation>
    <scope>NUCLEOTIDE SEQUENCE [LARGE SCALE GENOMIC DNA]</scope>
</reference>